<dbReference type="RefSeq" id="WP_077855749.1">
    <property type="nucleotide sequence ID" value="NZ_JABTDW010000001.1"/>
</dbReference>
<evidence type="ECO:0000313" key="6">
    <source>
        <dbReference type="Proteomes" id="UP000822184"/>
    </source>
</evidence>
<dbReference type="GO" id="GO:0009001">
    <property type="term" value="F:serine O-acetyltransferase activity"/>
    <property type="evidence" value="ECO:0007669"/>
    <property type="project" value="UniProtKB-EC"/>
</dbReference>
<dbReference type="SUPFAM" id="SSF51161">
    <property type="entry name" value="Trimeric LpxA-like enzymes"/>
    <property type="match status" value="1"/>
</dbReference>
<evidence type="ECO:0000313" key="5">
    <source>
        <dbReference type="EMBL" id="NSB16578.1"/>
    </source>
</evidence>
<dbReference type="Pfam" id="PF00132">
    <property type="entry name" value="Hexapep"/>
    <property type="match status" value="1"/>
</dbReference>
<sequence>MMYEELKYSVYCDLYRAYGYYSKWLLIKVLLALKTLPTSKYIVVLRVCRYLKNSNSKFKNILGKLVGFYLRRLQIKLGIEISSITKINEGLAIPHMGGIVMAGNTVIGKNCTILNGVSIGSNLFRHRFKAATIGDNVFIGTGAKIIGPVTIGNNVTIGANSVVTKDIPNGVVVAGNPAKVISNKDSIVIYGDYKSRNEYIKGGKGKLK</sequence>
<evidence type="ECO:0000256" key="2">
    <source>
        <dbReference type="ARBA" id="ARBA00022679"/>
    </source>
</evidence>
<gene>
    <name evidence="5" type="ORF">BCD95_004837</name>
</gene>
<reference evidence="5" key="1">
    <citation type="submission" date="2020-06" db="EMBL/GenBank/DDBJ databases">
        <title>Genomic insights into acetone-butanol-ethanol (ABE) fermentation by sequencing solventogenic clostridia strains.</title>
        <authorList>
            <person name="Brown S."/>
        </authorList>
    </citation>
    <scope>NUCLEOTIDE SEQUENCE</scope>
    <source>
        <strain evidence="5">DJ123</strain>
    </source>
</reference>
<dbReference type="PANTHER" id="PTHR42811">
    <property type="entry name" value="SERINE ACETYLTRANSFERASE"/>
    <property type="match status" value="1"/>
</dbReference>
<proteinExistence type="inferred from homology"/>
<dbReference type="InterPro" id="IPR018357">
    <property type="entry name" value="Hexapep_transf_CS"/>
</dbReference>
<comment type="similarity">
    <text evidence="1">Belongs to the transferase hexapeptide repeat family.</text>
</comment>
<keyword evidence="2 5" id="KW-0808">Transferase</keyword>
<dbReference type="Pfam" id="PF14602">
    <property type="entry name" value="Hexapep_2"/>
    <property type="match status" value="1"/>
</dbReference>
<dbReference type="CDD" id="cd03354">
    <property type="entry name" value="LbH_SAT"/>
    <property type="match status" value="1"/>
</dbReference>
<dbReference type="Proteomes" id="UP000822184">
    <property type="component" value="Unassembled WGS sequence"/>
</dbReference>
<protein>
    <submittedName>
        <fullName evidence="5">Serine O-acetyltransferase</fullName>
        <ecNumber evidence="5">2.3.1.30</ecNumber>
    </submittedName>
</protein>
<dbReference type="InterPro" id="IPR045304">
    <property type="entry name" value="LbH_SAT"/>
</dbReference>
<dbReference type="InterPro" id="IPR001451">
    <property type="entry name" value="Hexapep"/>
</dbReference>
<evidence type="ECO:0000256" key="4">
    <source>
        <dbReference type="ARBA" id="ARBA00023315"/>
    </source>
</evidence>
<comment type="caution">
    <text evidence="5">The sequence shown here is derived from an EMBL/GenBank/DDBJ whole genome shotgun (WGS) entry which is preliminary data.</text>
</comment>
<keyword evidence="3" id="KW-0677">Repeat</keyword>
<keyword evidence="4 5" id="KW-0012">Acyltransferase</keyword>
<dbReference type="PROSITE" id="PS00101">
    <property type="entry name" value="HEXAPEP_TRANSFERASES"/>
    <property type="match status" value="1"/>
</dbReference>
<organism evidence="5 6">
    <name type="scientific">Clostridium beijerinckii</name>
    <name type="common">Clostridium MP</name>
    <dbReference type="NCBI Taxonomy" id="1520"/>
    <lineage>
        <taxon>Bacteria</taxon>
        <taxon>Bacillati</taxon>
        <taxon>Bacillota</taxon>
        <taxon>Clostridia</taxon>
        <taxon>Eubacteriales</taxon>
        <taxon>Clostridiaceae</taxon>
        <taxon>Clostridium</taxon>
    </lineage>
</organism>
<dbReference type="EC" id="2.3.1.30" evidence="5"/>
<evidence type="ECO:0000256" key="3">
    <source>
        <dbReference type="ARBA" id="ARBA00022737"/>
    </source>
</evidence>
<dbReference type="EMBL" id="JABTDW010000001">
    <property type="protein sequence ID" value="NSB16578.1"/>
    <property type="molecule type" value="Genomic_DNA"/>
</dbReference>
<evidence type="ECO:0000256" key="1">
    <source>
        <dbReference type="ARBA" id="ARBA00007274"/>
    </source>
</evidence>
<dbReference type="InterPro" id="IPR011004">
    <property type="entry name" value="Trimer_LpxA-like_sf"/>
</dbReference>
<accession>A0AAE5H983</accession>
<dbReference type="AlphaFoldDB" id="A0AAE5H983"/>
<dbReference type="Gene3D" id="2.160.10.10">
    <property type="entry name" value="Hexapeptide repeat proteins"/>
    <property type="match status" value="1"/>
</dbReference>
<name>A0AAE5H983_CLOBE</name>